<feature type="transmembrane region" description="Helical" evidence="1">
    <location>
        <begin position="112"/>
        <end position="132"/>
    </location>
</feature>
<evidence type="ECO:0000313" key="2">
    <source>
        <dbReference type="EMBL" id="MBF1130145.1"/>
    </source>
</evidence>
<dbReference type="AlphaFoldDB" id="A0A930B9S2"/>
<feature type="transmembrane region" description="Helical" evidence="1">
    <location>
        <begin position="36"/>
        <end position="56"/>
    </location>
</feature>
<name>A0A930B9S2_9FIRM</name>
<accession>A0A930B9S2</accession>
<sequence length="134" mass="15604">MIDTLMCIVYIFVGAKWVLKKVEIETISAPTNWKIIVLKFLIWLVVPSEIFIYIYFYDSGIVRIFLGVSVMLLYLIETRLLFNEMSKAIVESNIDNREKDVKHILERRKFRVQLGIICFGIIAFIALLVGIMPD</sequence>
<evidence type="ECO:0000313" key="3">
    <source>
        <dbReference type="Proteomes" id="UP000757890"/>
    </source>
</evidence>
<dbReference type="EMBL" id="JABZMK010000109">
    <property type="protein sequence ID" value="MBF1130145.1"/>
    <property type="molecule type" value="Genomic_DNA"/>
</dbReference>
<dbReference type="Proteomes" id="UP000757890">
    <property type="component" value="Unassembled WGS sequence"/>
</dbReference>
<protein>
    <submittedName>
        <fullName evidence="2">Uncharacterized protein</fullName>
    </submittedName>
</protein>
<gene>
    <name evidence="2" type="ORF">HXL70_08950</name>
</gene>
<comment type="caution">
    <text evidence="2">The sequence shown here is derived from an EMBL/GenBank/DDBJ whole genome shotgun (WGS) entry which is preliminary data.</text>
</comment>
<evidence type="ECO:0000256" key="1">
    <source>
        <dbReference type="SAM" id="Phobius"/>
    </source>
</evidence>
<reference evidence="2" key="1">
    <citation type="submission" date="2020-04" db="EMBL/GenBank/DDBJ databases">
        <title>Deep metagenomics examines the oral microbiome during advanced dental caries in children, revealing novel taxa and co-occurrences with host molecules.</title>
        <authorList>
            <person name="Baker J.L."/>
            <person name="Morton J.T."/>
            <person name="Dinis M."/>
            <person name="Alvarez R."/>
            <person name="Tran N.C."/>
            <person name="Knight R."/>
            <person name="Edlund A."/>
        </authorList>
    </citation>
    <scope>NUCLEOTIDE SEQUENCE</scope>
    <source>
        <strain evidence="2">JCVI_32_bin.14</strain>
    </source>
</reference>
<organism evidence="2 3">
    <name type="scientific">Dialister invisus</name>
    <dbReference type="NCBI Taxonomy" id="218538"/>
    <lineage>
        <taxon>Bacteria</taxon>
        <taxon>Bacillati</taxon>
        <taxon>Bacillota</taxon>
        <taxon>Negativicutes</taxon>
        <taxon>Veillonellales</taxon>
        <taxon>Veillonellaceae</taxon>
        <taxon>Dialister</taxon>
    </lineage>
</organism>
<keyword evidence="1" id="KW-0472">Membrane</keyword>
<feature type="transmembrane region" description="Helical" evidence="1">
    <location>
        <begin position="62"/>
        <end position="82"/>
    </location>
</feature>
<keyword evidence="1" id="KW-1133">Transmembrane helix</keyword>
<proteinExistence type="predicted"/>
<keyword evidence="1" id="KW-0812">Transmembrane</keyword>